<evidence type="ECO:0000313" key="4">
    <source>
        <dbReference type="EMBL" id="KRL38587.1"/>
    </source>
</evidence>
<keyword evidence="1" id="KW-0378">Hydrolase</keyword>
<feature type="domain" description="Calcineurin-like phosphoesterase" evidence="3">
    <location>
        <begin position="1"/>
        <end position="196"/>
    </location>
</feature>
<proteinExistence type="predicted"/>
<dbReference type="InterPro" id="IPR050535">
    <property type="entry name" value="DNA_Repair-Maintenance_Comp"/>
</dbReference>
<sequence length="400" mass="46039">MRFIHTADLHLDSPFEGLKKIPNDLAKKLYNASMEAFDEIVKDAVKQQVDFILIAGDLFDNPHPSVAAQLFLQKEFVKLQQARIPVYLCLGNHDFLDLKKTALVYPKNVYVFPNQATTKRFFVDGQSVSLTSFSYGKQWTKGQTDFFPLKSSERWHIGMLHGELSSNYEEARYAPFSLSQLKSKNYDYWALGHIHKREVLSNDPLIIYPGNIQGKNIKESGIKGYYLVEEKDGQLVPSFCPLRGIQWIETTFAFAEEETFEKIKDKIENKLKNIKQTVRFAQAILIRIILKAPLELEPSLRDRVIKGVLLGQIQNDLQNDHSIFLYSLIMKSAHQPKNGFWDEATEKKADELTFQRGELYHLADNLVKYRFIDEHFAKSSTADIIKSKSAAYLEEEMDGE</sequence>
<organism evidence="4 5">
    <name type="scientific">Liquorilactobacillus uvarum DSM 19971</name>
    <dbReference type="NCBI Taxonomy" id="1423812"/>
    <lineage>
        <taxon>Bacteria</taxon>
        <taxon>Bacillati</taxon>
        <taxon>Bacillota</taxon>
        <taxon>Bacilli</taxon>
        <taxon>Lactobacillales</taxon>
        <taxon>Lactobacillaceae</taxon>
        <taxon>Liquorilactobacillus</taxon>
    </lineage>
</organism>
<keyword evidence="5" id="KW-1185">Reference proteome</keyword>
<evidence type="ECO:0000256" key="1">
    <source>
        <dbReference type="ARBA" id="ARBA00022801"/>
    </source>
</evidence>
<evidence type="ECO:0000259" key="3">
    <source>
        <dbReference type="Pfam" id="PF00149"/>
    </source>
</evidence>
<dbReference type="GO" id="GO:0016787">
    <property type="term" value="F:hydrolase activity"/>
    <property type="evidence" value="ECO:0007669"/>
    <property type="project" value="UniProtKB-KW"/>
</dbReference>
<reference evidence="4 5" key="1">
    <citation type="journal article" date="2015" name="Genome Announc.">
        <title>Expanding the biotechnology potential of lactobacilli through comparative genomics of 213 strains and associated genera.</title>
        <authorList>
            <person name="Sun Z."/>
            <person name="Harris H.M."/>
            <person name="McCann A."/>
            <person name="Guo C."/>
            <person name="Argimon S."/>
            <person name="Zhang W."/>
            <person name="Yang X."/>
            <person name="Jeffery I.B."/>
            <person name="Cooney J.C."/>
            <person name="Kagawa T.F."/>
            <person name="Liu W."/>
            <person name="Song Y."/>
            <person name="Salvetti E."/>
            <person name="Wrobel A."/>
            <person name="Rasinkangas P."/>
            <person name="Parkhill J."/>
            <person name="Rea M.C."/>
            <person name="O'Sullivan O."/>
            <person name="Ritari J."/>
            <person name="Douillard F.P."/>
            <person name="Paul Ross R."/>
            <person name="Yang R."/>
            <person name="Briner A.E."/>
            <person name="Felis G.E."/>
            <person name="de Vos W.M."/>
            <person name="Barrangou R."/>
            <person name="Klaenhammer T.R."/>
            <person name="Caufield P.W."/>
            <person name="Cui Y."/>
            <person name="Zhang H."/>
            <person name="O'Toole P.W."/>
        </authorList>
    </citation>
    <scope>NUCLEOTIDE SEQUENCE [LARGE SCALE GENOMIC DNA]</scope>
    <source>
        <strain evidence="4 5">DSM 19971</strain>
    </source>
</reference>
<dbReference type="CDD" id="cd00840">
    <property type="entry name" value="MPP_Mre11_N"/>
    <property type="match status" value="1"/>
</dbReference>
<accession>A0A0R1QBT5</accession>
<dbReference type="PATRIC" id="fig|1423812.3.peg.1389"/>
<dbReference type="EMBL" id="AZEG01000003">
    <property type="protein sequence ID" value="KRL38587.1"/>
    <property type="molecule type" value="Genomic_DNA"/>
</dbReference>
<dbReference type="Proteomes" id="UP000051155">
    <property type="component" value="Unassembled WGS sequence"/>
</dbReference>
<dbReference type="Gene3D" id="3.60.21.10">
    <property type="match status" value="1"/>
</dbReference>
<name>A0A0R1QBT5_9LACO</name>
<dbReference type="PANTHER" id="PTHR30337">
    <property type="entry name" value="COMPONENT OF ATP-DEPENDENT DSDNA EXONUCLEASE"/>
    <property type="match status" value="1"/>
</dbReference>
<dbReference type="InterPro" id="IPR041796">
    <property type="entry name" value="Mre11_N"/>
</dbReference>
<comment type="caution">
    <text evidence="4">The sequence shown here is derived from an EMBL/GenBank/DDBJ whole genome shotgun (WGS) entry which is preliminary data.</text>
</comment>
<dbReference type="Pfam" id="PF00149">
    <property type="entry name" value="Metallophos"/>
    <property type="match status" value="1"/>
</dbReference>
<dbReference type="STRING" id="1423812.FD20_GL001303"/>
<dbReference type="PANTHER" id="PTHR30337:SF7">
    <property type="entry name" value="PHOSPHOESTERASE"/>
    <property type="match status" value="1"/>
</dbReference>
<protein>
    <submittedName>
        <fullName evidence="4">Metallophosphoesterase</fullName>
    </submittedName>
</protein>
<dbReference type="InterPro" id="IPR014576">
    <property type="entry name" value="Pesterase_YhaO"/>
</dbReference>
<feature type="coiled-coil region" evidence="2">
    <location>
        <begin position="257"/>
        <end position="284"/>
    </location>
</feature>
<dbReference type="InterPro" id="IPR004843">
    <property type="entry name" value="Calcineurin-like_PHP"/>
</dbReference>
<gene>
    <name evidence="4" type="ORF">FD20_GL001303</name>
</gene>
<dbReference type="PIRSF" id="PIRSF033091">
    <property type="entry name" value="Pesterase_YhaO"/>
    <property type="match status" value="1"/>
</dbReference>
<dbReference type="InterPro" id="IPR029052">
    <property type="entry name" value="Metallo-depent_PP-like"/>
</dbReference>
<keyword evidence="2" id="KW-0175">Coiled coil</keyword>
<dbReference type="SUPFAM" id="SSF56300">
    <property type="entry name" value="Metallo-dependent phosphatases"/>
    <property type="match status" value="1"/>
</dbReference>
<dbReference type="RefSeq" id="WP_057735916.1">
    <property type="nucleotide sequence ID" value="NZ_AZEG01000003.1"/>
</dbReference>
<evidence type="ECO:0000313" key="5">
    <source>
        <dbReference type="Proteomes" id="UP000051155"/>
    </source>
</evidence>
<dbReference type="AlphaFoldDB" id="A0A0R1QBT5"/>
<evidence type="ECO:0000256" key="2">
    <source>
        <dbReference type="SAM" id="Coils"/>
    </source>
</evidence>